<dbReference type="Pfam" id="PF00168">
    <property type="entry name" value="C2"/>
    <property type="match status" value="1"/>
</dbReference>
<gene>
    <name evidence="4" type="ORF">OLC1_LOCUS11257</name>
</gene>
<dbReference type="SMART" id="SM00239">
    <property type="entry name" value="C2"/>
    <property type="match status" value="1"/>
</dbReference>
<reference evidence="4" key="1">
    <citation type="submission" date="2023-03" db="EMBL/GenBank/DDBJ databases">
        <authorList>
            <person name="Julca I."/>
        </authorList>
    </citation>
    <scope>NUCLEOTIDE SEQUENCE</scope>
</reference>
<dbReference type="AlphaFoldDB" id="A0AAV1D212"/>
<evidence type="ECO:0000313" key="4">
    <source>
        <dbReference type="EMBL" id="CAI9101735.1"/>
    </source>
</evidence>
<dbReference type="SUPFAM" id="SSF49562">
    <property type="entry name" value="C2 domain (Calcium/lipid-binding domain, CaLB)"/>
    <property type="match status" value="1"/>
</dbReference>
<dbReference type="Proteomes" id="UP001161247">
    <property type="component" value="Chromosome 4"/>
</dbReference>
<evidence type="ECO:0000256" key="1">
    <source>
        <dbReference type="ARBA" id="ARBA00022723"/>
    </source>
</evidence>
<keyword evidence="2" id="KW-0106">Calcium</keyword>
<dbReference type="InterPro" id="IPR000008">
    <property type="entry name" value="C2_dom"/>
</dbReference>
<keyword evidence="1" id="KW-0479">Metal-binding</keyword>
<name>A0AAV1D212_OLDCO</name>
<evidence type="ECO:0000256" key="2">
    <source>
        <dbReference type="ARBA" id="ARBA00022837"/>
    </source>
</evidence>
<evidence type="ECO:0000313" key="5">
    <source>
        <dbReference type="Proteomes" id="UP001161247"/>
    </source>
</evidence>
<feature type="domain" description="C2" evidence="3">
    <location>
        <begin position="1"/>
        <end position="103"/>
    </location>
</feature>
<organism evidence="4 5">
    <name type="scientific">Oldenlandia corymbosa var. corymbosa</name>
    <dbReference type="NCBI Taxonomy" id="529605"/>
    <lineage>
        <taxon>Eukaryota</taxon>
        <taxon>Viridiplantae</taxon>
        <taxon>Streptophyta</taxon>
        <taxon>Embryophyta</taxon>
        <taxon>Tracheophyta</taxon>
        <taxon>Spermatophyta</taxon>
        <taxon>Magnoliopsida</taxon>
        <taxon>eudicotyledons</taxon>
        <taxon>Gunneridae</taxon>
        <taxon>Pentapetalae</taxon>
        <taxon>asterids</taxon>
        <taxon>lamiids</taxon>
        <taxon>Gentianales</taxon>
        <taxon>Rubiaceae</taxon>
        <taxon>Rubioideae</taxon>
        <taxon>Spermacoceae</taxon>
        <taxon>Hedyotis-Oldenlandia complex</taxon>
        <taxon>Oldenlandia</taxon>
    </lineage>
</organism>
<dbReference type="GO" id="GO:0046872">
    <property type="term" value="F:metal ion binding"/>
    <property type="evidence" value="ECO:0007669"/>
    <property type="project" value="UniProtKB-KW"/>
</dbReference>
<dbReference type="PROSITE" id="PS50004">
    <property type="entry name" value="C2"/>
    <property type="match status" value="1"/>
</dbReference>
<proteinExistence type="predicted"/>
<dbReference type="PANTHER" id="PTHR46502">
    <property type="entry name" value="C2 DOMAIN-CONTAINING"/>
    <property type="match status" value="1"/>
</dbReference>
<accession>A0AAV1D212</accession>
<dbReference type="PANTHER" id="PTHR46502:SF2">
    <property type="entry name" value="16 KDA PHLOEM PROTEIN 2"/>
    <property type="match status" value="1"/>
</dbReference>
<dbReference type="EMBL" id="OX459121">
    <property type="protein sequence ID" value="CAI9101735.1"/>
    <property type="molecule type" value="Genomic_DNA"/>
</dbReference>
<keyword evidence="5" id="KW-1185">Reference proteome</keyword>
<dbReference type="Gene3D" id="2.60.40.150">
    <property type="entry name" value="C2 domain"/>
    <property type="match status" value="1"/>
</dbReference>
<dbReference type="InterPro" id="IPR035892">
    <property type="entry name" value="C2_domain_sf"/>
</dbReference>
<protein>
    <submittedName>
        <fullName evidence="4">OLC1v1039128C1</fullName>
    </submittedName>
</protein>
<evidence type="ECO:0000259" key="3">
    <source>
        <dbReference type="PROSITE" id="PS50004"/>
    </source>
</evidence>
<sequence>MPRGTLEVLLVSAKGLDNTDFLSDMDPYAIFTYKTQEKKSGVASGKGCDPEWNETFLFSISEGVNELKIKLMDSDNFSSDDLVGETTIPLDAVFDEGSIPPTSYNVVKDDEYRGEIRIGLNFTRERSIDGGFGQEENIGGWQQSARNY</sequence>